<dbReference type="SUPFAM" id="SSF81660">
    <property type="entry name" value="Metal cation-transporting ATPase, ATP-binding domain N"/>
    <property type="match status" value="1"/>
</dbReference>
<dbReference type="Pfam" id="PF13246">
    <property type="entry name" value="Cation_ATPase"/>
    <property type="match status" value="1"/>
</dbReference>
<evidence type="ECO:0000256" key="13">
    <source>
        <dbReference type="ARBA" id="ARBA00022860"/>
    </source>
</evidence>
<feature type="transmembrane region" description="Helical" evidence="19">
    <location>
        <begin position="123"/>
        <end position="147"/>
    </location>
</feature>
<dbReference type="InterPro" id="IPR023214">
    <property type="entry name" value="HAD_sf"/>
</dbReference>
<dbReference type="SUPFAM" id="SSF81653">
    <property type="entry name" value="Calcium ATPase, transduction domain A"/>
    <property type="match status" value="1"/>
</dbReference>
<dbReference type="SUPFAM" id="SSF81665">
    <property type="entry name" value="Calcium ATPase, transmembrane domain M"/>
    <property type="match status" value="1"/>
</dbReference>
<gene>
    <name evidence="23" type="primary">LOC108732395</name>
</gene>
<dbReference type="Gene3D" id="3.40.1110.10">
    <property type="entry name" value="Calcium-transporting ATPase, cytoplasmic domain N"/>
    <property type="match status" value="1"/>
</dbReference>
<name>A0A1W4WF90_AGRPL</name>
<evidence type="ECO:0000256" key="5">
    <source>
        <dbReference type="ARBA" id="ARBA00022568"/>
    </source>
</evidence>
<keyword evidence="9" id="KW-0187">Copper transport</keyword>
<evidence type="ECO:0000259" key="21">
    <source>
        <dbReference type="SMART" id="SM00831"/>
    </source>
</evidence>
<comment type="caution">
    <text evidence="19">Lacks conserved residue(s) required for the propagation of feature annotation.</text>
</comment>
<dbReference type="SFLD" id="SFLDS00003">
    <property type="entry name" value="Haloacid_Dehalogenase"/>
    <property type="match status" value="1"/>
</dbReference>
<feature type="transmembrane region" description="Helical" evidence="19">
    <location>
        <begin position="971"/>
        <end position="994"/>
    </location>
</feature>
<dbReference type="InterPro" id="IPR059000">
    <property type="entry name" value="ATPase_P-type_domA"/>
</dbReference>
<keyword evidence="3 19" id="KW-0813">Transport</keyword>
<dbReference type="AlphaFoldDB" id="A0A1W4WF90"/>
<dbReference type="PRINTS" id="PR00119">
    <property type="entry name" value="CATATPASE"/>
</dbReference>
<dbReference type="FunFam" id="3.40.50.1000:FF:000144">
    <property type="entry name" value="copper-transporting ATPase 1 isoform X2"/>
    <property type="match status" value="1"/>
</dbReference>
<evidence type="ECO:0000256" key="2">
    <source>
        <dbReference type="ARBA" id="ARBA00006124"/>
    </source>
</evidence>
<reference evidence="23" key="1">
    <citation type="submission" date="2025-08" db="UniProtKB">
        <authorList>
            <consortium name="RefSeq"/>
        </authorList>
    </citation>
    <scope>IDENTIFICATION</scope>
    <source>
        <tissue evidence="23">Entire body</tissue>
    </source>
</reference>
<evidence type="ECO:0000256" key="7">
    <source>
        <dbReference type="ARBA" id="ARBA00022723"/>
    </source>
</evidence>
<keyword evidence="15 19" id="KW-1133">Transmembrane helix</keyword>
<evidence type="ECO:0000256" key="12">
    <source>
        <dbReference type="ARBA" id="ARBA00022842"/>
    </source>
</evidence>
<dbReference type="InterPro" id="IPR018303">
    <property type="entry name" value="ATPase_P-typ_P_site"/>
</dbReference>
<dbReference type="CDD" id="cd02081">
    <property type="entry name" value="P-type_ATPase_Ca_PMCA-like"/>
    <property type="match status" value="1"/>
</dbReference>
<comment type="function">
    <text evidence="19">Catalyzes the hydrolysis of ATP coupled with the transport of calcium.</text>
</comment>
<evidence type="ECO:0000256" key="15">
    <source>
        <dbReference type="ARBA" id="ARBA00022989"/>
    </source>
</evidence>
<keyword evidence="5 19" id="KW-0109">Calcium transport</keyword>
<protein>
    <recommendedName>
        <fullName evidence="19">Calcium-transporting ATPase</fullName>
        <ecNumber evidence="19">7.2.2.10</ecNumber>
    </recommendedName>
</protein>
<dbReference type="GO" id="GO:0005388">
    <property type="term" value="F:P-type calcium transporter activity"/>
    <property type="evidence" value="ECO:0007669"/>
    <property type="project" value="UniProtKB-EC"/>
</dbReference>
<keyword evidence="12" id="KW-0460">Magnesium</keyword>
<evidence type="ECO:0000256" key="4">
    <source>
        <dbReference type="ARBA" id="ARBA00022475"/>
    </source>
</evidence>
<dbReference type="Pfam" id="PF00122">
    <property type="entry name" value="E1-E2_ATPase"/>
    <property type="match status" value="1"/>
</dbReference>
<keyword evidence="18 19" id="KW-0472">Membrane</keyword>
<evidence type="ECO:0000256" key="1">
    <source>
        <dbReference type="ARBA" id="ARBA00004651"/>
    </source>
</evidence>
<keyword evidence="4" id="KW-1003">Cell membrane</keyword>
<dbReference type="PANTHER" id="PTHR24093:SF369">
    <property type="entry name" value="CALCIUM-TRANSPORTING ATPASE"/>
    <property type="match status" value="1"/>
</dbReference>
<dbReference type="SMART" id="SM00831">
    <property type="entry name" value="Cation_ATPase_N"/>
    <property type="match status" value="1"/>
</dbReference>
<dbReference type="SFLD" id="SFLDF00027">
    <property type="entry name" value="p-type_atpase"/>
    <property type="match status" value="1"/>
</dbReference>
<dbReference type="FunFam" id="1.20.1110.10:FF:000001">
    <property type="entry name" value="Calcium-transporting ATPase"/>
    <property type="match status" value="1"/>
</dbReference>
<dbReference type="OrthoDB" id="116380at2759"/>
<dbReference type="GO" id="GO:0051480">
    <property type="term" value="P:regulation of cytosolic calcium ion concentration"/>
    <property type="evidence" value="ECO:0007669"/>
    <property type="project" value="TreeGrafter"/>
</dbReference>
<evidence type="ECO:0000256" key="19">
    <source>
        <dbReference type="RuleBase" id="RU361146"/>
    </source>
</evidence>
<dbReference type="InterPro" id="IPR044492">
    <property type="entry name" value="P_typ_ATPase_HD_dom"/>
</dbReference>
<dbReference type="EC" id="7.2.2.10" evidence="19"/>
<dbReference type="InterPro" id="IPR004014">
    <property type="entry name" value="ATPase_P-typ_cation-transptr_N"/>
</dbReference>
<dbReference type="GO" id="GO:0005886">
    <property type="term" value="C:plasma membrane"/>
    <property type="evidence" value="ECO:0007669"/>
    <property type="project" value="UniProtKB-SubCell"/>
</dbReference>
<keyword evidence="13" id="KW-0112">Calmodulin-binding</keyword>
<dbReference type="SUPFAM" id="SSF56784">
    <property type="entry name" value="HAD-like"/>
    <property type="match status" value="1"/>
</dbReference>
<dbReference type="InParanoid" id="A0A1W4WF90"/>
<feature type="transmembrane region" description="Helical" evidence="19">
    <location>
        <begin position="1000"/>
        <end position="1021"/>
    </location>
</feature>
<dbReference type="FunFam" id="1.20.1110.10:FF:000002">
    <property type="entry name" value="Calcium-transporting ATPase"/>
    <property type="match status" value="1"/>
</dbReference>
<feature type="transmembrane region" description="Helical" evidence="19">
    <location>
        <begin position="90"/>
        <end position="111"/>
    </location>
</feature>
<sequence length="1029" mass="115084">MPSRLQEPIHRYELSPRELKYLMEFRGEEGVQKMKEMGGISEICKKLRTDSWDGIEGTPTELKSRQHAFGVNYIPPNKPKRFMTMFCESFKDVTIIILTVAATISLAISFYKPADNEHETSEYGWIEGAVILVSVFVVVLVASYNNYSKERQFQRLQNRIESLHNFAVVRNGDVCQISVKDIVVGDVCQIKYGDLLPADGIVLQANDLKVDESSLTGESDPVVKDLNHDPMLLAGTYVMEGSGKMLTVAVGAYTQNGEIILLLQADARSKQKWFKRTRRYESQAATKRAKLRERNATENNSHEGRAPQDEPSSSKTPSEEDMVIGTGRSVLQVKLTKLAILIGFIAIGIATLIILVLIIRFSIQTFAIEKKKWDSIYLKYYVDFFTIGITVLVVTLPEGLPLAVTIALAHSVKKMMDDNNLVRHLDACETMGNATVICTDKTGTLTTNRMTVVHSYINGRHYKRIPPKPSDLTANVIDLISKSISINTNYTSQIVPSVKPKELPKQEGNKTECALLDVVLALGESYDAIRDQYPEETFVKVYTFNSVRKSMSTIIETGPDRYRVYTKGASEIILERCGSIFDEKGRLKSLENKDHKFLLENVIEPMANDGLRILCVAYRELEGQQDWKDESSVLKQLTCLGIFGIEDPVRDEVPLAIKTCQNAGITVIMLTGDNINTARTIATKCGIITADDDYLVLEGKEFNKRIRKPNGTFSQDLFDETWPKLRVLARSSPVDKYTLVKGIIDSKVSEQREVVAVTGDGTNDAPALKMADVGFAMGISGTDVAKIASDIIITDDNFNSIVKAVMWGRNVYDSVSKFLQLQLTVNFVTVIVATIGAFKVAVPLVAVQLLWINLIMDTLASMALASDHPTMKLLERKPYGRTKALISTIMWRNIVGQGIYQLGVTLFLMFYGDKMLKIKSGFQAGIRKHPTKHFTIVFNTFVLMTLFNEVNARKVHGERNVFEGVHRNPTFCCIWIATLIGQVMIVHFGGHVLWTERLTFNQWLLCLAFGLGALPWAQLVASIPVERTD</sequence>
<dbReference type="FunFam" id="1.20.1110.10:FF:000033">
    <property type="entry name" value="Calcium-transporting ATPase"/>
    <property type="match status" value="1"/>
</dbReference>
<organism evidence="22 23">
    <name type="scientific">Agrilus planipennis</name>
    <name type="common">Emerald ash borer</name>
    <name type="synonym">Agrilus marcopoli</name>
    <dbReference type="NCBI Taxonomy" id="224129"/>
    <lineage>
        <taxon>Eukaryota</taxon>
        <taxon>Metazoa</taxon>
        <taxon>Ecdysozoa</taxon>
        <taxon>Arthropoda</taxon>
        <taxon>Hexapoda</taxon>
        <taxon>Insecta</taxon>
        <taxon>Pterygota</taxon>
        <taxon>Neoptera</taxon>
        <taxon>Endopterygota</taxon>
        <taxon>Coleoptera</taxon>
        <taxon>Polyphaga</taxon>
        <taxon>Elateriformia</taxon>
        <taxon>Buprestoidea</taxon>
        <taxon>Buprestidae</taxon>
        <taxon>Agrilinae</taxon>
        <taxon>Agrilus</taxon>
    </lineage>
</organism>
<dbReference type="FunFam" id="2.70.150.10:FF:000001">
    <property type="entry name" value="Calcium-transporting ATPase"/>
    <property type="match status" value="1"/>
</dbReference>
<dbReference type="SFLD" id="SFLDG00002">
    <property type="entry name" value="C1.7:_P-type_atpase_like"/>
    <property type="match status" value="1"/>
</dbReference>
<dbReference type="GO" id="GO:0005516">
    <property type="term" value="F:calmodulin binding"/>
    <property type="evidence" value="ECO:0007669"/>
    <property type="project" value="UniProtKB-KW"/>
</dbReference>
<comment type="catalytic activity">
    <reaction evidence="19">
        <text>Ca(2+)(in) + ATP + H2O = Ca(2+)(out) + ADP + phosphate + H(+)</text>
        <dbReference type="Rhea" id="RHEA:18105"/>
        <dbReference type="ChEBI" id="CHEBI:15377"/>
        <dbReference type="ChEBI" id="CHEBI:15378"/>
        <dbReference type="ChEBI" id="CHEBI:29108"/>
        <dbReference type="ChEBI" id="CHEBI:30616"/>
        <dbReference type="ChEBI" id="CHEBI:43474"/>
        <dbReference type="ChEBI" id="CHEBI:456216"/>
        <dbReference type="EC" id="7.2.2.10"/>
    </reaction>
</comment>
<evidence type="ECO:0000256" key="18">
    <source>
        <dbReference type="ARBA" id="ARBA00023136"/>
    </source>
</evidence>
<dbReference type="STRING" id="224129.A0A1W4WF90"/>
<evidence type="ECO:0000256" key="20">
    <source>
        <dbReference type="SAM" id="MobiDB-lite"/>
    </source>
</evidence>
<evidence type="ECO:0000256" key="14">
    <source>
        <dbReference type="ARBA" id="ARBA00022967"/>
    </source>
</evidence>
<comment type="subcellular location">
    <subcellularLocation>
        <location evidence="1">Cell membrane</location>
        <topology evidence="1">Multi-pass membrane protein</topology>
    </subcellularLocation>
    <subcellularLocation>
        <location evidence="19">Membrane</location>
        <topology evidence="19">Multi-pass membrane protein</topology>
    </subcellularLocation>
</comment>
<keyword evidence="8 19" id="KW-0547">Nucleotide-binding</keyword>
<dbReference type="KEGG" id="apln:108732395"/>
<dbReference type="InterPro" id="IPR023298">
    <property type="entry name" value="ATPase_P-typ_TM_dom_sf"/>
</dbReference>
<feature type="domain" description="Cation-transporting P-type ATPase N-terminal" evidence="21">
    <location>
        <begin position="36"/>
        <end position="110"/>
    </location>
</feature>
<dbReference type="InterPro" id="IPR023299">
    <property type="entry name" value="ATPase_P-typ_cyto_dom_N"/>
</dbReference>
<proteinExistence type="inferred from homology"/>
<dbReference type="Pfam" id="PF08282">
    <property type="entry name" value="Hydrolase_3"/>
    <property type="match status" value="1"/>
</dbReference>
<dbReference type="NCBIfam" id="TIGR01494">
    <property type="entry name" value="ATPase_P-type"/>
    <property type="match status" value="4"/>
</dbReference>
<keyword evidence="11 19" id="KW-0067">ATP-binding</keyword>
<feature type="region of interest" description="Disordered" evidence="20">
    <location>
        <begin position="284"/>
        <end position="321"/>
    </location>
</feature>
<dbReference type="NCBIfam" id="TIGR01517">
    <property type="entry name" value="ATPase-IIB_Ca"/>
    <property type="match status" value="1"/>
</dbReference>
<dbReference type="GO" id="GO:0016887">
    <property type="term" value="F:ATP hydrolysis activity"/>
    <property type="evidence" value="ECO:0007669"/>
    <property type="project" value="InterPro"/>
</dbReference>
<dbReference type="InterPro" id="IPR001757">
    <property type="entry name" value="P_typ_ATPase"/>
</dbReference>
<comment type="similarity">
    <text evidence="2">Belongs to the cation transport ATPase (P-type) (TC 3.A.3) family. Type IIB subfamily.</text>
</comment>
<feature type="transmembrane region" description="Helical" evidence="19">
    <location>
        <begin position="885"/>
        <end position="911"/>
    </location>
</feature>
<evidence type="ECO:0000256" key="16">
    <source>
        <dbReference type="ARBA" id="ARBA00023008"/>
    </source>
</evidence>
<dbReference type="Gene3D" id="3.40.50.1000">
    <property type="entry name" value="HAD superfamily/HAD-like"/>
    <property type="match status" value="1"/>
</dbReference>
<keyword evidence="22" id="KW-1185">Reference proteome</keyword>
<evidence type="ECO:0000256" key="8">
    <source>
        <dbReference type="ARBA" id="ARBA00022741"/>
    </source>
</evidence>
<evidence type="ECO:0000256" key="9">
    <source>
        <dbReference type="ARBA" id="ARBA00022796"/>
    </source>
</evidence>
<feature type="compositionally biased region" description="Basic and acidic residues" evidence="20">
    <location>
        <begin position="292"/>
        <end position="308"/>
    </location>
</feature>
<evidence type="ECO:0000256" key="11">
    <source>
        <dbReference type="ARBA" id="ARBA00022840"/>
    </source>
</evidence>
<evidence type="ECO:0000313" key="23">
    <source>
        <dbReference type="RefSeq" id="XP_018318670.1"/>
    </source>
</evidence>
<keyword evidence="6 19" id="KW-0812">Transmembrane</keyword>
<evidence type="ECO:0000256" key="17">
    <source>
        <dbReference type="ARBA" id="ARBA00023065"/>
    </source>
</evidence>
<dbReference type="GO" id="GO:0005524">
    <property type="term" value="F:ATP binding"/>
    <property type="evidence" value="ECO:0007669"/>
    <property type="project" value="UniProtKB-KW"/>
</dbReference>
<keyword evidence="14" id="KW-1278">Translocase</keyword>
<dbReference type="Proteomes" id="UP000192223">
    <property type="component" value="Unplaced"/>
</dbReference>
<dbReference type="GO" id="GO:0006825">
    <property type="term" value="P:copper ion transport"/>
    <property type="evidence" value="ECO:0007669"/>
    <property type="project" value="UniProtKB-KW"/>
</dbReference>
<evidence type="ECO:0000256" key="6">
    <source>
        <dbReference type="ARBA" id="ARBA00022692"/>
    </source>
</evidence>
<dbReference type="Gene3D" id="1.20.1110.10">
    <property type="entry name" value="Calcium-transporting ATPase, transmembrane domain"/>
    <property type="match status" value="2"/>
</dbReference>
<dbReference type="GO" id="GO:0046872">
    <property type="term" value="F:metal ion binding"/>
    <property type="evidence" value="ECO:0007669"/>
    <property type="project" value="UniProtKB-KW"/>
</dbReference>
<dbReference type="RefSeq" id="XP_018318670.1">
    <property type="nucleotide sequence ID" value="XM_018463168.1"/>
</dbReference>
<evidence type="ECO:0000256" key="10">
    <source>
        <dbReference type="ARBA" id="ARBA00022837"/>
    </source>
</evidence>
<keyword evidence="17 19" id="KW-0406">Ion transport</keyword>
<feature type="transmembrane region" description="Helical" evidence="19">
    <location>
        <begin position="338"/>
        <end position="361"/>
    </location>
</feature>
<feature type="transmembrane region" description="Helical" evidence="19">
    <location>
        <begin position="381"/>
        <end position="409"/>
    </location>
</feature>
<dbReference type="GeneID" id="108732395"/>
<evidence type="ECO:0000256" key="3">
    <source>
        <dbReference type="ARBA" id="ARBA00022448"/>
    </source>
</evidence>
<dbReference type="PROSITE" id="PS00154">
    <property type="entry name" value="ATPASE_E1_E2"/>
    <property type="match status" value="1"/>
</dbReference>
<dbReference type="InterPro" id="IPR006408">
    <property type="entry name" value="P-type_ATPase_IIB"/>
</dbReference>
<keyword evidence="7" id="KW-0479">Metal-binding</keyword>
<dbReference type="Pfam" id="PF00689">
    <property type="entry name" value="Cation_ATPase_C"/>
    <property type="match status" value="1"/>
</dbReference>
<keyword evidence="16" id="KW-0186">Copper</keyword>
<dbReference type="PANTHER" id="PTHR24093">
    <property type="entry name" value="CATION TRANSPORTING ATPASE"/>
    <property type="match status" value="1"/>
</dbReference>
<evidence type="ECO:0000313" key="22">
    <source>
        <dbReference type="Proteomes" id="UP000192223"/>
    </source>
</evidence>
<dbReference type="Gene3D" id="2.70.150.10">
    <property type="entry name" value="Calcium-transporting ATPase, cytoplasmic transduction domain A"/>
    <property type="match status" value="1"/>
</dbReference>
<dbReference type="InterPro" id="IPR008250">
    <property type="entry name" value="ATPase_P-typ_transduc_dom_A_sf"/>
</dbReference>
<keyword evidence="10 19" id="KW-0106">Calcium</keyword>
<accession>A0A1W4WF90</accession>
<dbReference type="Pfam" id="PF00690">
    <property type="entry name" value="Cation_ATPase_N"/>
    <property type="match status" value="1"/>
</dbReference>
<dbReference type="InterPro" id="IPR036412">
    <property type="entry name" value="HAD-like_sf"/>
</dbReference>
<dbReference type="InterPro" id="IPR006068">
    <property type="entry name" value="ATPase_P-typ_cation-transptr_C"/>
</dbReference>